<proteinExistence type="inferred from homology"/>
<accession>A0AAJ2U2P6</accession>
<evidence type="ECO:0000313" key="4">
    <source>
        <dbReference type="EMBL" id="MDV2886096.1"/>
    </source>
</evidence>
<reference evidence="4" key="1">
    <citation type="submission" date="2023-10" db="EMBL/GenBank/DDBJ databases">
        <title>Screening of Alkalihalophilus pseudofirmusBZ-TG-HK211 and Its Alleviation of Salt Stress on Rapeseed Growth.</title>
        <authorList>
            <person name="Zhao B."/>
            <person name="Guo T."/>
        </authorList>
    </citation>
    <scope>NUCLEOTIDE SEQUENCE</scope>
    <source>
        <strain evidence="4">BZ-TG-HK211</strain>
    </source>
</reference>
<dbReference type="Pfam" id="PF00857">
    <property type="entry name" value="Isochorismatase"/>
    <property type="match status" value="1"/>
</dbReference>
<dbReference type="RefSeq" id="WP_012960266.1">
    <property type="nucleotide sequence ID" value="NZ_CP144224.1"/>
</dbReference>
<evidence type="ECO:0000259" key="3">
    <source>
        <dbReference type="Pfam" id="PF00857"/>
    </source>
</evidence>
<dbReference type="PANTHER" id="PTHR43540">
    <property type="entry name" value="PEROXYUREIDOACRYLATE/UREIDOACRYLATE AMIDOHYDROLASE-RELATED"/>
    <property type="match status" value="1"/>
</dbReference>
<dbReference type="GO" id="GO:0016787">
    <property type="term" value="F:hydrolase activity"/>
    <property type="evidence" value="ECO:0007669"/>
    <property type="project" value="UniProtKB-KW"/>
</dbReference>
<dbReference type="SUPFAM" id="SSF52499">
    <property type="entry name" value="Isochorismatase-like hydrolases"/>
    <property type="match status" value="1"/>
</dbReference>
<feature type="domain" description="Isochorismatase-like" evidence="3">
    <location>
        <begin position="11"/>
        <end position="174"/>
    </location>
</feature>
<dbReference type="InterPro" id="IPR000868">
    <property type="entry name" value="Isochorismatase-like_dom"/>
</dbReference>
<dbReference type="Proteomes" id="UP001285636">
    <property type="component" value="Unassembled WGS sequence"/>
</dbReference>
<dbReference type="InterPro" id="IPR036380">
    <property type="entry name" value="Isochorismatase-like_sf"/>
</dbReference>
<name>A0AAJ2U2P6_ALKPS</name>
<keyword evidence="2 4" id="KW-0378">Hydrolase</keyword>
<dbReference type="PANTHER" id="PTHR43540:SF6">
    <property type="entry name" value="ISOCHORISMATASE-LIKE DOMAIN-CONTAINING PROTEIN"/>
    <property type="match status" value="1"/>
</dbReference>
<dbReference type="Gene3D" id="3.40.50.850">
    <property type="entry name" value="Isochorismatase-like"/>
    <property type="match status" value="1"/>
</dbReference>
<evidence type="ECO:0000256" key="1">
    <source>
        <dbReference type="ARBA" id="ARBA00006336"/>
    </source>
</evidence>
<evidence type="ECO:0000313" key="5">
    <source>
        <dbReference type="Proteomes" id="UP001285636"/>
    </source>
</evidence>
<sequence>MELSNSSNNRTALLIIDMISDFEFEDSELLIKHAMPVAKNIAALKKRANEAHIPVIYVNDNYGKWQSDFRHLVAHCLEHDVKGRPIVEILHPDEEKDYFVLKPKFSGFFATPLNLLLEHLNVDTLILTGVAGNMCVLFTANDAYMHDYKIYVPSDCSGSNTAEANTEALHLMQNVAKADITPSVDLDLPLK</sequence>
<comment type="caution">
    <text evidence="4">The sequence shown here is derived from an EMBL/GenBank/DDBJ whole genome shotgun (WGS) entry which is preliminary data.</text>
</comment>
<dbReference type="EMBL" id="JAWJAY010000003">
    <property type="protein sequence ID" value="MDV2886096.1"/>
    <property type="molecule type" value="Genomic_DNA"/>
</dbReference>
<protein>
    <submittedName>
        <fullName evidence="4">Isochorismatase family cysteine hydrolase</fullName>
        <ecNumber evidence="4">3.-.-.-</ecNumber>
    </submittedName>
</protein>
<organism evidence="4 5">
    <name type="scientific">Alkalihalophilus pseudofirmus</name>
    <name type="common">Bacillus pseudofirmus</name>
    <dbReference type="NCBI Taxonomy" id="79885"/>
    <lineage>
        <taxon>Bacteria</taxon>
        <taxon>Bacillati</taxon>
        <taxon>Bacillota</taxon>
        <taxon>Bacilli</taxon>
        <taxon>Bacillales</taxon>
        <taxon>Bacillaceae</taxon>
        <taxon>Alkalihalophilus</taxon>
    </lineage>
</organism>
<evidence type="ECO:0000256" key="2">
    <source>
        <dbReference type="ARBA" id="ARBA00022801"/>
    </source>
</evidence>
<dbReference type="InterPro" id="IPR050272">
    <property type="entry name" value="Isochorismatase-like_hydrls"/>
</dbReference>
<dbReference type="CDD" id="cd00431">
    <property type="entry name" value="cysteine_hydrolases"/>
    <property type="match status" value="1"/>
</dbReference>
<gene>
    <name evidence="4" type="ORF">RYX45_12975</name>
</gene>
<comment type="similarity">
    <text evidence="1">Belongs to the isochorismatase family.</text>
</comment>
<dbReference type="AlphaFoldDB" id="A0AAJ2U2P6"/>
<dbReference type="EC" id="3.-.-.-" evidence="4"/>